<gene>
    <name evidence="3" type="ORF">PPENT_87.1.T0560101</name>
</gene>
<feature type="repeat" description="WD" evidence="1">
    <location>
        <begin position="508"/>
        <end position="539"/>
    </location>
</feature>
<dbReference type="Proteomes" id="UP000689195">
    <property type="component" value="Unassembled WGS sequence"/>
</dbReference>
<evidence type="ECO:0000313" key="3">
    <source>
        <dbReference type="EMBL" id="CAD8172130.1"/>
    </source>
</evidence>
<feature type="coiled-coil region" evidence="2">
    <location>
        <begin position="40"/>
        <end position="75"/>
    </location>
</feature>
<dbReference type="PROSITE" id="PS50294">
    <property type="entry name" value="WD_REPEATS_REGION"/>
    <property type="match status" value="1"/>
</dbReference>
<protein>
    <recommendedName>
        <fullName evidence="5">WD40-repeat-containing domain</fullName>
    </recommendedName>
</protein>
<accession>A0A8S1V435</accession>
<dbReference type="EMBL" id="CAJJDO010000056">
    <property type="protein sequence ID" value="CAD8172130.1"/>
    <property type="molecule type" value="Genomic_DNA"/>
</dbReference>
<dbReference type="GO" id="GO:0097361">
    <property type="term" value="C:cytosolic [4Fe-4S] assembly targeting complex"/>
    <property type="evidence" value="ECO:0007669"/>
    <property type="project" value="TreeGrafter"/>
</dbReference>
<comment type="caution">
    <text evidence="3">The sequence shown here is derived from an EMBL/GenBank/DDBJ whole genome shotgun (WGS) entry which is preliminary data.</text>
</comment>
<dbReference type="Pfam" id="PF00400">
    <property type="entry name" value="WD40"/>
    <property type="match status" value="2"/>
</dbReference>
<dbReference type="GO" id="GO:0016226">
    <property type="term" value="P:iron-sulfur cluster assembly"/>
    <property type="evidence" value="ECO:0007669"/>
    <property type="project" value="TreeGrafter"/>
</dbReference>
<name>A0A8S1V435_9CILI</name>
<dbReference type="PANTHER" id="PTHR19920">
    <property type="entry name" value="WD40 PROTEIN CIAO1"/>
    <property type="match status" value="1"/>
</dbReference>
<dbReference type="InterPro" id="IPR001680">
    <property type="entry name" value="WD40_rpt"/>
</dbReference>
<dbReference type="AlphaFoldDB" id="A0A8S1V435"/>
<keyword evidence="4" id="KW-1185">Reference proteome</keyword>
<dbReference type="PANTHER" id="PTHR19920:SF0">
    <property type="entry name" value="CYTOSOLIC IRON-SULFUR PROTEIN ASSEMBLY PROTEIN CIAO1-RELATED"/>
    <property type="match status" value="1"/>
</dbReference>
<evidence type="ECO:0000256" key="2">
    <source>
        <dbReference type="SAM" id="Coils"/>
    </source>
</evidence>
<keyword evidence="2" id="KW-0175">Coiled coil</keyword>
<organism evidence="3 4">
    <name type="scientific">Paramecium pentaurelia</name>
    <dbReference type="NCBI Taxonomy" id="43138"/>
    <lineage>
        <taxon>Eukaryota</taxon>
        <taxon>Sar</taxon>
        <taxon>Alveolata</taxon>
        <taxon>Ciliophora</taxon>
        <taxon>Intramacronucleata</taxon>
        <taxon>Oligohymenophorea</taxon>
        <taxon>Peniculida</taxon>
        <taxon>Parameciidae</taxon>
        <taxon>Paramecium</taxon>
    </lineage>
</organism>
<dbReference type="OrthoDB" id="308737at2759"/>
<keyword evidence="1" id="KW-0853">WD repeat</keyword>
<evidence type="ECO:0000313" key="4">
    <source>
        <dbReference type="Proteomes" id="UP000689195"/>
    </source>
</evidence>
<dbReference type="SMART" id="SM00320">
    <property type="entry name" value="WD40"/>
    <property type="match status" value="4"/>
</dbReference>
<feature type="coiled-coil region" evidence="2">
    <location>
        <begin position="238"/>
        <end position="287"/>
    </location>
</feature>
<dbReference type="PROSITE" id="PS50082">
    <property type="entry name" value="WD_REPEATS_2"/>
    <property type="match status" value="1"/>
</dbReference>
<proteinExistence type="predicted"/>
<evidence type="ECO:0008006" key="5">
    <source>
        <dbReference type="Google" id="ProtNLM"/>
    </source>
</evidence>
<sequence length="724" mass="85705">MSEQQIPFCQHNEKFIAVQSAEKAKLCLECLAIKGKAILIEDQMKNVQNMKSLFNKEKQEQVQNNIASLEELKTNINLLKQLIKMWKVGKVRFKLLGIHLQQKLISKNNMICNNFQVLFNNYKILKLRIYLNLKQILKLQTCNTNLQNIQFVSNVDEKKKMDQMQDNLKVQLNIFCEKHTQKRIKILDMGSVNNSSRRLACRLCLDEYNSQNYKTVEHAHSQWNKIVQKRQESMQRNLLTIQDKVQQINKNMQSMQEKFKISFDKNLTKLDNNYNQYQQNVEQSKKEMNLEWQNLSREEILKILDEINKIQNLSNSEDPLQTQYTNQDKLVNQIVKDNFLFLQECQLDQITKLNPFIQNQIFDEITTLFKKKKPNPNLNQIGKMESEVSKNNYLIQQEEQPIKKINNTNFTYNLMKESSIKEEQSCRAMAFNQDCSIILVGCNQQIQVFEFRQGIMKQNQILKEHENNVITLNFMKKSNQFISGSEGDGLIIIWQLNSNNEWILQQRLKEHSQGIRCLILNENEDLFVSGGLDNKIIFWVKQNQWIVQQIIQKQCVYALSLNEQQNKLISCAQDNQILILEYQKQKKKWNIKQKIPVQQKGIRVCFIDDNLFTLQTYQNDLLDVYEMKNANEYTKTKGIQVMRGQEDESPFFPQQYIKSRRLLVNKNCQYINIIKNNENGEFVTQQSIEFQSSKLYGSMSDDAQYLITWDEISKEIQIRKYQEL</sequence>
<evidence type="ECO:0000256" key="1">
    <source>
        <dbReference type="PROSITE-ProRule" id="PRU00221"/>
    </source>
</evidence>
<reference evidence="3" key="1">
    <citation type="submission" date="2021-01" db="EMBL/GenBank/DDBJ databases">
        <authorList>
            <consortium name="Genoscope - CEA"/>
            <person name="William W."/>
        </authorList>
    </citation>
    <scope>NUCLEOTIDE SEQUENCE</scope>
</reference>